<reference evidence="2" key="1">
    <citation type="submission" date="2017-04" db="EMBL/GenBank/DDBJ databases">
        <authorList>
            <person name="Varghese N."/>
            <person name="Submissions S."/>
        </authorList>
    </citation>
    <scope>NUCLEOTIDE SEQUENCE [LARGE SCALE GENOMIC DNA]</scope>
    <source>
        <strain evidence="2">Dd16</strain>
    </source>
</reference>
<proteinExistence type="predicted"/>
<protein>
    <submittedName>
        <fullName evidence="1">Uncharacterized protein</fullName>
    </submittedName>
</protein>
<dbReference type="RefSeq" id="WP_085217362.1">
    <property type="nucleotide sequence ID" value="NZ_LT840185.1"/>
</dbReference>
<gene>
    <name evidence="1" type="ORF">SAMN06295910_0495</name>
</gene>
<sequence length="107" mass="11587">MREEPDAMLLVRAELCDRLAALRSMSPRTAARDFLSTVTAIRRTAAAYGLTPVVRIAEALERAPITGGCRKSADLYLDRLYDAIGCRTIDESASEAMLASISVRLGA</sequence>
<organism evidence="1 2">
    <name type="scientific">Allosphingosinicella indica</name>
    <dbReference type="NCBI Taxonomy" id="941907"/>
    <lineage>
        <taxon>Bacteria</taxon>
        <taxon>Pseudomonadati</taxon>
        <taxon>Pseudomonadota</taxon>
        <taxon>Alphaproteobacteria</taxon>
        <taxon>Sphingomonadales</taxon>
        <taxon>Sphingomonadaceae</taxon>
        <taxon>Allosphingosinicella</taxon>
    </lineage>
</organism>
<dbReference type="EMBL" id="LT840185">
    <property type="protein sequence ID" value="SMF61505.1"/>
    <property type="molecule type" value="Genomic_DNA"/>
</dbReference>
<keyword evidence="2" id="KW-1185">Reference proteome</keyword>
<name>A0A1X7FZH0_9SPHN</name>
<dbReference type="AlphaFoldDB" id="A0A1X7FZH0"/>
<accession>A0A1X7FZH0</accession>
<evidence type="ECO:0000313" key="2">
    <source>
        <dbReference type="Proteomes" id="UP000192934"/>
    </source>
</evidence>
<dbReference type="STRING" id="941907.SAMN06295910_0495"/>
<evidence type="ECO:0000313" key="1">
    <source>
        <dbReference type="EMBL" id="SMF61505.1"/>
    </source>
</evidence>
<dbReference type="Proteomes" id="UP000192934">
    <property type="component" value="Chromosome I"/>
</dbReference>
<dbReference type="OrthoDB" id="7574634at2"/>